<organism evidence="7 8">
    <name type="scientific">Pestalotiopsis fici (strain W106-1 / CGMCC3.15140)</name>
    <dbReference type="NCBI Taxonomy" id="1229662"/>
    <lineage>
        <taxon>Eukaryota</taxon>
        <taxon>Fungi</taxon>
        <taxon>Dikarya</taxon>
        <taxon>Ascomycota</taxon>
        <taxon>Pezizomycotina</taxon>
        <taxon>Sordariomycetes</taxon>
        <taxon>Xylariomycetidae</taxon>
        <taxon>Amphisphaeriales</taxon>
        <taxon>Sporocadaceae</taxon>
        <taxon>Pestalotiopsis</taxon>
    </lineage>
</organism>
<evidence type="ECO:0000313" key="7">
    <source>
        <dbReference type="EMBL" id="ETS73643.1"/>
    </source>
</evidence>
<dbReference type="Proteomes" id="UP000030651">
    <property type="component" value="Unassembled WGS sequence"/>
</dbReference>
<evidence type="ECO:0000256" key="6">
    <source>
        <dbReference type="SAM" id="Phobius"/>
    </source>
</evidence>
<feature type="compositionally biased region" description="Polar residues" evidence="5">
    <location>
        <begin position="12"/>
        <end position="30"/>
    </location>
</feature>
<dbReference type="InterPro" id="IPR036259">
    <property type="entry name" value="MFS_trans_sf"/>
</dbReference>
<evidence type="ECO:0008006" key="9">
    <source>
        <dbReference type="Google" id="ProtNLM"/>
    </source>
</evidence>
<reference evidence="8" key="1">
    <citation type="journal article" date="2015" name="BMC Genomics">
        <title>Genomic and transcriptomic analysis of the endophytic fungus Pestalotiopsis fici reveals its lifestyle and high potential for synthesis of natural products.</title>
        <authorList>
            <person name="Wang X."/>
            <person name="Zhang X."/>
            <person name="Liu L."/>
            <person name="Xiang M."/>
            <person name="Wang W."/>
            <person name="Sun X."/>
            <person name="Che Y."/>
            <person name="Guo L."/>
            <person name="Liu G."/>
            <person name="Guo L."/>
            <person name="Wang C."/>
            <person name="Yin W.B."/>
            <person name="Stadler M."/>
            <person name="Zhang X."/>
            <person name="Liu X."/>
        </authorList>
    </citation>
    <scope>NUCLEOTIDE SEQUENCE [LARGE SCALE GENOMIC DNA]</scope>
    <source>
        <strain evidence="8">W106-1 / CGMCC3.15140</strain>
    </source>
</reference>
<dbReference type="Gene3D" id="1.20.1250.20">
    <property type="entry name" value="MFS general substrate transporter like domains"/>
    <property type="match status" value="2"/>
</dbReference>
<dbReference type="KEGG" id="pfy:PFICI_14589"/>
<feature type="transmembrane region" description="Helical" evidence="6">
    <location>
        <begin position="302"/>
        <end position="322"/>
    </location>
</feature>
<feature type="transmembrane region" description="Helical" evidence="6">
    <location>
        <begin position="243"/>
        <end position="262"/>
    </location>
</feature>
<keyword evidence="3 6" id="KW-1133">Transmembrane helix</keyword>
<comment type="subcellular location">
    <subcellularLocation>
        <location evidence="1">Membrane</location>
        <topology evidence="1">Multi-pass membrane protein</topology>
    </subcellularLocation>
</comment>
<dbReference type="HOGENOM" id="CLU_025399_0_0_1"/>
<dbReference type="AlphaFoldDB" id="W3WID4"/>
<gene>
    <name evidence="7" type="ORF">PFICI_14589</name>
</gene>
<evidence type="ECO:0000256" key="5">
    <source>
        <dbReference type="SAM" id="MobiDB-lite"/>
    </source>
</evidence>
<sequence length="563" mass="60392">MAASVDGREAQETTPLLNNGSENGNSTGPKTTAPADDGKSAATADRWQHIATPEMRLLMAAFLITTGLCFTQVPILYAFRKMACEDYYEHAAPYIGTGDQCSRPEIDASTARQIMILGMSTILCGILNLNVTGASIKNRGPRFALLVNTFFPVLRVTMQAVAVGIGGRTGIILMQSSQLFGIVGGPAGYLLTLNTSIAELVDPNKRTASFGRLQGAAMFGTALGFLLGGIVGEATIIRRPFEITAVLLSFSFVYCAVFVPYIDPKTMGGADSKKGTNAKNASVFRVLAPQTLRLPDGRTTRYYGLPLLAAGTFVAVLAVGYAPPLTQMYSITKLNFTPTMNSAFMFMSFTVRGVYLMFIFPEIIKWGRRWFATSEEAVQSGPVLAETLPTEPRDLGPIEALPEAETLEPANPPKPVDEDAGAAFDLFFLRWSMLGDAIVTGCIGFSTMPWHLFLAGFLLPFFSGSDAASKGVLTDLVPAAQRLDALQAITFVGYLASLSTAGVFGSMYSAFAEIDQAHLTFFCNAAVALLAILILTFVRIPPQGSTIETLEDEAEPDVSTQEQ</sequence>
<dbReference type="GO" id="GO:0016020">
    <property type="term" value="C:membrane"/>
    <property type="evidence" value="ECO:0007669"/>
    <property type="project" value="UniProtKB-SubCell"/>
</dbReference>
<evidence type="ECO:0000313" key="8">
    <source>
        <dbReference type="Proteomes" id="UP000030651"/>
    </source>
</evidence>
<evidence type="ECO:0000256" key="3">
    <source>
        <dbReference type="ARBA" id="ARBA00022989"/>
    </source>
</evidence>
<evidence type="ECO:0000256" key="1">
    <source>
        <dbReference type="ARBA" id="ARBA00004141"/>
    </source>
</evidence>
<protein>
    <recommendedName>
        <fullName evidence="9">Major facilitator superfamily (MFS) profile domain-containing protein</fullName>
    </recommendedName>
</protein>
<feature type="transmembrane region" description="Helical" evidence="6">
    <location>
        <begin position="491"/>
        <end position="511"/>
    </location>
</feature>
<evidence type="ECO:0000256" key="4">
    <source>
        <dbReference type="ARBA" id="ARBA00023136"/>
    </source>
</evidence>
<name>W3WID4_PESFW</name>
<accession>W3WID4</accession>
<dbReference type="PANTHER" id="PTHR23507">
    <property type="entry name" value="ZGC:174356"/>
    <property type="match status" value="1"/>
</dbReference>
<proteinExistence type="predicted"/>
<evidence type="ECO:0000256" key="2">
    <source>
        <dbReference type="ARBA" id="ARBA00022692"/>
    </source>
</evidence>
<keyword evidence="8" id="KW-1185">Reference proteome</keyword>
<dbReference type="EMBL" id="KI912121">
    <property type="protein sequence ID" value="ETS73643.1"/>
    <property type="molecule type" value="Genomic_DNA"/>
</dbReference>
<feature type="transmembrane region" description="Helical" evidence="6">
    <location>
        <begin position="179"/>
        <end position="201"/>
    </location>
</feature>
<dbReference type="PANTHER" id="PTHR23507:SF13">
    <property type="entry name" value="MFS GENERAL SUBSTRATE TRANSPORTER"/>
    <property type="match status" value="1"/>
</dbReference>
<dbReference type="OrthoDB" id="5204190at2759"/>
<feature type="transmembrane region" description="Helical" evidence="6">
    <location>
        <begin position="213"/>
        <end position="237"/>
    </location>
</feature>
<dbReference type="InParanoid" id="W3WID4"/>
<keyword evidence="2 6" id="KW-0812">Transmembrane</keyword>
<feature type="transmembrane region" description="Helical" evidence="6">
    <location>
        <begin position="517"/>
        <end position="538"/>
    </location>
</feature>
<keyword evidence="4 6" id="KW-0472">Membrane</keyword>
<feature type="compositionally biased region" description="Basic and acidic residues" evidence="5">
    <location>
        <begin position="1"/>
        <end position="11"/>
    </location>
</feature>
<feature type="transmembrane region" description="Helical" evidence="6">
    <location>
        <begin position="143"/>
        <end position="167"/>
    </location>
</feature>
<dbReference type="SUPFAM" id="SSF103473">
    <property type="entry name" value="MFS general substrate transporter"/>
    <property type="match status" value="2"/>
</dbReference>
<dbReference type="GeneID" id="19279602"/>
<dbReference type="eggNOG" id="ENOG502S731">
    <property type="taxonomic scope" value="Eukaryota"/>
</dbReference>
<feature type="transmembrane region" description="Helical" evidence="6">
    <location>
        <begin position="57"/>
        <end position="79"/>
    </location>
</feature>
<feature type="region of interest" description="Disordered" evidence="5">
    <location>
        <begin position="1"/>
        <end position="43"/>
    </location>
</feature>
<dbReference type="GO" id="GO:0022857">
    <property type="term" value="F:transmembrane transporter activity"/>
    <property type="evidence" value="ECO:0007669"/>
    <property type="project" value="TreeGrafter"/>
</dbReference>
<dbReference type="RefSeq" id="XP_007841361.1">
    <property type="nucleotide sequence ID" value="XM_007843170.1"/>
</dbReference>
<feature type="transmembrane region" description="Helical" evidence="6">
    <location>
        <begin position="114"/>
        <end position="131"/>
    </location>
</feature>
<feature type="transmembrane region" description="Helical" evidence="6">
    <location>
        <begin position="342"/>
        <end position="360"/>
    </location>
</feature>